<dbReference type="Pfam" id="PF16193">
    <property type="entry name" value="AAA_assoc_2"/>
    <property type="match status" value="1"/>
</dbReference>
<dbReference type="GO" id="GO:0006261">
    <property type="term" value="P:DNA-templated DNA replication"/>
    <property type="evidence" value="ECO:0007669"/>
    <property type="project" value="TreeGrafter"/>
</dbReference>
<dbReference type="Gene3D" id="1.10.8.60">
    <property type="match status" value="1"/>
</dbReference>
<sequence>MDLFANEHQTPQKADRVENDSSSHFPLAVRMRSRTLDEFSGQEHILGEGKLLRRTIVADRLTSLILYGPPGTGKTTLASIISNLTGAKFKSLNAVTANVQDIRKMIEEAKFFSENQNKRTILFIDEIHRFNKAQQDVLMPDVENGNIILIGATTHNPSFSINGPLLSRSLIFELRPLNDDELINIMKRAIADKERGFGQLKITIDHVALTHIAKSSAGDARRALNALEVGVLTTEQGKDGVILFTRAVAEESCQRKVVYYDHDEDYHYDTSSAFIKSIRGSDPDAAIYWLAKMLYAGEDPRFIIRRLLILASEDIGNADPQALVLASSALNAIEFVGMPEARIILAQVVTYEALAPKSNASYMALEEATSDLTKETVEEVPNHLRDKSYSGAKRMGHGEGYEYVHKHPDHYIKQEYIKKKGRYYKPTAFGYEKVHQEQLKKLGIE</sequence>
<comment type="similarity">
    <text evidence="2">Belongs to the AAA ATPase family. RarA/MGS1/WRNIP1 subfamily.</text>
</comment>
<dbReference type="InterPro" id="IPR008921">
    <property type="entry name" value="DNA_pol3_clamp-load_cplx_C"/>
</dbReference>
<dbReference type="Pfam" id="PF12002">
    <property type="entry name" value="MgsA_C"/>
    <property type="match status" value="1"/>
</dbReference>
<dbReference type="PANTHER" id="PTHR13779">
    <property type="entry name" value="WERNER HELICASE-INTERACTING PROTEIN 1 FAMILY MEMBER"/>
    <property type="match status" value="1"/>
</dbReference>
<dbReference type="GO" id="GO:0017116">
    <property type="term" value="F:single-stranded DNA helicase activity"/>
    <property type="evidence" value="ECO:0007669"/>
    <property type="project" value="TreeGrafter"/>
</dbReference>
<dbReference type="InterPro" id="IPR027417">
    <property type="entry name" value="P-loop_NTPase"/>
</dbReference>
<dbReference type="GO" id="GO:0005524">
    <property type="term" value="F:ATP binding"/>
    <property type="evidence" value="ECO:0007669"/>
    <property type="project" value="UniProtKB-KW"/>
</dbReference>
<dbReference type="SUPFAM" id="SSF48019">
    <property type="entry name" value="post-AAA+ oligomerization domain-like"/>
    <property type="match status" value="1"/>
</dbReference>
<keyword evidence="5" id="KW-0067">ATP-binding</keyword>
<dbReference type="FunFam" id="1.20.272.10:FF:000001">
    <property type="entry name" value="Putative AAA family ATPase"/>
    <property type="match status" value="1"/>
</dbReference>
<comment type="caution">
    <text evidence="8">The sequence shown here is derived from an EMBL/GenBank/DDBJ whole genome shotgun (WGS) entry which is preliminary data.</text>
</comment>
<evidence type="ECO:0000313" key="9">
    <source>
        <dbReference type="Proteomes" id="UP000178187"/>
    </source>
</evidence>
<dbReference type="InterPro" id="IPR032423">
    <property type="entry name" value="AAA_assoc_2"/>
</dbReference>
<evidence type="ECO:0000259" key="7">
    <source>
        <dbReference type="SMART" id="SM00382"/>
    </source>
</evidence>
<dbReference type="InterPro" id="IPR003593">
    <property type="entry name" value="AAA+_ATPase"/>
</dbReference>
<dbReference type="Gene3D" id="3.40.50.300">
    <property type="entry name" value="P-loop containing nucleotide triphosphate hydrolases"/>
    <property type="match status" value="1"/>
</dbReference>
<evidence type="ECO:0000256" key="5">
    <source>
        <dbReference type="ARBA" id="ARBA00022840"/>
    </source>
</evidence>
<dbReference type="GO" id="GO:0003677">
    <property type="term" value="F:DNA binding"/>
    <property type="evidence" value="ECO:0007669"/>
    <property type="project" value="InterPro"/>
</dbReference>
<dbReference type="FunFam" id="1.10.8.60:FF:000029">
    <property type="entry name" value="Replication-associated recombination protein A"/>
    <property type="match status" value="1"/>
</dbReference>
<evidence type="ECO:0000256" key="6">
    <source>
        <dbReference type="SAM" id="MobiDB-lite"/>
    </source>
</evidence>
<dbReference type="AlphaFoldDB" id="A0A1G1L2Q7"/>
<keyword evidence="4" id="KW-0547">Nucleotide-binding</keyword>
<evidence type="ECO:0000256" key="4">
    <source>
        <dbReference type="ARBA" id="ARBA00022741"/>
    </source>
</evidence>
<dbReference type="CDD" id="cd18139">
    <property type="entry name" value="HLD_clamp_RarA"/>
    <property type="match status" value="1"/>
</dbReference>
<dbReference type="EMBL" id="MHFR01000007">
    <property type="protein sequence ID" value="OGW99431.1"/>
    <property type="molecule type" value="Genomic_DNA"/>
</dbReference>
<dbReference type="InterPro" id="IPR051314">
    <property type="entry name" value="AAA_ATPase_RarA/MGS1/WRNIP1"/>
</dbReference>
<dbReference type="CDD" id="cd00009">
    <property type="entry name" value="AAA"/>
    <property type="match status" value="1"/>
</dbReference>
<evidence type="ECO:0000256" key="1">
    <source>
        <dbReference type="ARBA" id="ARBA00002393"/>
    </source>
</evidence>
<dbReference type="Gene3D" id="1.10.3710.10">
    <property type="entry name" value="DNA polymerase III clamp loader subunits, C-terminal domain"/>
    <property type="match status" value="1"/>
</dbReference>
<evidence type="ECO:0000256" key="2">
    <source>
        <dbReference type="ARBA" id="ARBA00008959"/>
    </source>
</evidence>
<dbReference type="FunFam" id="3.40.50.300:FF:000345">
    <property type="entry name" value="AAA family ATPase"/>
    <property type="match status" value="1"/>
</dbReference>
<name>A0A1G1L2Q7_9BACT</name>
<gene>
    <name evidence="8" type="ORF">A3G33_00865</name>
</gene>
<dbReference type="Proteomes" id="UP000178187">
    <property type="component" value="Unassembled WGS sequence"/>
</dbReference>
<dbReference type="InterPro" id="IPR003959">
    <property type="entry name" value="ATPase_AAA_core"/>
</dbReference>
<dbReference type="Pfam" id="PF00004">
    <property type="entry name" value="AAA"/>
    <property type="match status" value="1"/>
</dbReference>
<dbReference type="GO" id="GO:0008047">
    <property type="term" value="F:enzyme activator activity"/>
    <property type="evidence" value="ECO:0007669"/>
    <property type="project" value="TreeGrafter"/>
</dbReference>
<feature type="region of interest" description="Disordered" evidence="6">
    <location>
        <begin position="1"/>
        <end position="22"/>
    </location>
</feature>
<proteinExistence type="inferred from homology"/>
<protein>
    <recommendedName>
        <fullName evidence="3">Replication-associated recombination protein A</fullName>
    </recommendedName>
</protein>
<feature type="domain" description="AAA+ ATPase" evidence="7">
    <location>
        <begin position="60"/>
        <end position="178"/>
    </location>
</feature>
<dbReference type="PANTHER" id="PTHR13779:SF7">
    <property type="entry name" value="ATPASE WRNIP1"/>
    <property type="match status" value="1"/>
</dbReference>
<organism evidence="8 9">
    <name type="scientific">Candidatus Danuiimicrobium aquiferis</name>
    <dbReference type="NCBI Taxonomy" id="1801832"/>
    <lineage>
        <taxon>Bacteria</taxon>
        <taxon>Pseudomonadati</taxon>
        <taxon>Candidatus Omnitrophota</taxon>
        <taxon>Candidatus Danuiimicrobium</taxon>
    </lineage>
</organism>
<comment type="function">
    <text evidence="1">DNA-dependent ATPase that plays important roles in cellular responses to stalled DNA replication processes.</text>
</comment>
<dbReference type="GO" id="GO:0000731">
    <property type="term" value="P:DNA synthesis involved in DNA repair"/>
    <property type="evidence" value="ECO:0007669"/>
    <property type="project" value="TreeGrafter"/>
</dbReference>
<dbReference type="InterPro" id="IPR021886">
    <property type="entry name" value="MgsA_C"/>
</dbReference>
<reference evidence="8 9" key="1">
    <citation type="journal article" date="2016" name="Nat. Commun.">
        <title>Thousands of microbial genomes shed light on interconnected biogeochemical processes in an aquifer system.</title>
        <authorList>
            <person name="Anantharaman K."/>
            <person name="Brown C.T."/>
            <person name="Hug L.A."/>
            <person name="Sharon I."/>
            <person name="Castelle C.J."/>
            <person name="Probst A.J."/>
            <person name="Thomas B.C."/>
            <person name="Singh A."/>
            <person name="Wilkins M.J."/>
            <person name="Karaoz U."/>
            <person name="Brodie E.L."/>
            <person name="Williams K.H."/>
            <person name="Hubbard S.S."/>
            <person name="Banfield J.F."/>
        </authorList>
    </citation>
    <scope>NUCLEOTIDE SEQUENCE [LARGE SCALE GENOMIC DNA]</scope>
</reference>
<dbReference type="SUPFAM" id="SSF52540">
    <property type="entry name" value="P-loop containing nucleoside triphosphate hydrolases"/>
    <property type="match status" value="1"/>
</dbReference>
<evidence type="ECO:0000256" key="3">
    <source>
        <dbReference type="ARBA" id="ARBA00020776"/>
    </source>
</evidence>
<accession>A0A1G1L2Q7</accession>
<dbReference type="Gene3D" id="1.20.272.10">
    <property type="match status" value="1"/>
</dbReference>
<dbReference type="GO" id="GO:0016887">
    <property type="term" value="F:ATP hydrolysis activity"/>
    <property type="evidence" value="ECO:0007669"/>
    <property type="project" value="InterPro"/>
</dbReference>
<dbReference type="SMART" id="SM00382">
    <property type="entry name" value="AAA"/>
    <property type="match status" value="1"/>
</dbReference>
<evidence type="ECO:0000313" key="8">
    <source>
        <dbReference type="EMBL" id="OGW99431.1"/>
    </source>
</evidence>